<evidence type="ECO:0000313" key="2">
    <source>
        <dbReference type="EMBL" id="EUB59646.1"/>
    </source>
</evidence>
<feature type="domain" description="Transglutaminase-like" evidence="1">
    <location>
        <begin position="47"/>
        <end position="113"/>
    </location>
</feature>
<dbReference type="InterPro" id="IPR053041">
    <property type="entry name" value="Transglut-like_Superfamily_Mod"/>
</dbReference>
<dbReference type="SMART" id="SM00460">
    <property type="entry name" value="TGc"/>
    <property type="match status" value="2"/>
</dbReference>
<gene>
    <name evidence="2" type="ORF">EGR_05545</name>
</gene>
<proteinExistence type="predicted"/>
<evidence type="ECO:0000259" key="1">
    <source>
        <dbReference type="SMART" id="SM00460"/>
    </source>
</evidence>
<dbReference type="Pfam" id="PF23265">
    <property type="entry name" value="Ig-like_KY"/>
    <property type="match status" value="3"/>
</dbReference>
<dbReference type="OrthoDB" id="6129702at2759"/>
<organism evidence="2 3">
    <name type="scientific">Echinococcus granulosus</name>
    <name type="common">Hydatid tapeworm</name>
    <dbReference type="NCBI Taxonomy" id="6210"/>
    <lineage>
        <taxon>Eukaryota</taxon>
        <taxon>Metazoa</taxon>
        <taxon>Spiralia</taxon>
        <taxon>Lophotrochozoa</taxon>
        <taxon>Platyhelminthes</taxon>
        <taxon>Cestoda</taxon>
        <taxon>Eucestoda</taxon>
        <taxon>Cyclophyllidea</taxon>
        <taxon>Taeniidae</taxon>
        <taxon>Echinococcus</taxon>
        <taxon>Echinococcus granulosus group</taxon>
    </lineage>
</organism>
<dbReference type="STRING" id="6210.W6UFI9"/>
<dbReference type="PANTHER" id="PTHR47020:SF1">
    <property type="entry name" value="HILLARIN"/>
    <property type="match status" value="1"/>
</dbReference>
<dbReference type="CTD" id="36341260"/>
<dbReference type="OMA" id="EPYPPCS"/>
<protein>
    <submittedName>
        <fullName evidence="2">Kyphoscoliosis peptidase</fullName>
    </submittedName>
</protein>
<dbReference type="PANTHER" id="PTHR47020">
    <property type="entry name" value="HILLARIN"/>
    <property type="match status" value="1"/>
</dbReference>
<dbReference type="RefSeq" id="XP_024350842.1">
    <property type="nucleotide sequence ID" value="XM_024494794.1"/>
</dbReference>
<dbReference type="SUPFAM" id="SSF54001">
    <property type="entry name" value="Cysteine proteinases"/>
    <property type="match status" value="2"/>
</dbReference>
<evidence type="ECO:0000313" key="3">
    <source>
        <dbReference type="Proteomes" id="UP000019149"/>
    </source>
</evidence>
<dbReference type="GeneID" id="36341260"/>
<sequence>MWNLVFRHKMSDIERARVIFRWIASKNMQKIMFENVPPNSPEEVLLSFKDNKTSFARIYEIMCTYAGLHCVSISGYAKGVDYFPGDRFQGLPANHSWNAVYLKNSWQLVDAHWATRYLSSGVNMQDNVVYEYDDFYFLMEPQQAVYSHFPEDCRWQLLSKQLTLAQFESLPLTKSQFFKCAMDFREEHHGVIQVVDGCIRVSLGFWRPGAFTYKLQHLIGSARASQPDLVPVRAADLTDVFYTSGREKLLLKDFVLQEAIQDALNFFIRLPSRGAYFLTIYAQDLSNPVMAKNGTFRAACEYKLVFSEGEACCEPYPACDDMNWGPSWLHTRHYGLELAHPSGVISLPPGRLTPSGEHVEPGRLELRCTRLRPEVQLFSKLKCNHLPDESLGQFHCIHLTENEAIFELNLPEPEMALDSRLDGGTFFSPHLSSIVIGLNENKNFSKQASLASNIPPHLQRKAVKVRLGVKHQAHRYHRLGLVYQMVKLLATPRLEGHEIWFSEYGLDIYANEPEDGRAYTHVCQYLVHYEAPPDWTGEGTSEAVGSASASPTRVVSTAEVNLRSMPRHSLQRESLIRLRQMPGYGAEAPSIGQLPQPYLEPQIASTQHINNGENSRTLRMFSPPAYNGNSGYRDQVEFRYAPSTWSDTESLDRGIGAIRIKGDDEDEVFMAIGKGTEKSDDEANDNSVGRILGRRVNVTEQMKRSQPYMMSLLVGKSPTLRSPLGSVVQTSATNGRESPNSDRVDRYSPFAAAFTLKSHLLQEYKRVELRVIDVEADSLQNEKARIVVFTDGRRPSEQYNRVGVTQPATAVRQVFPSATAMAPASHATWVTGPLQKEPPKEFVPQLLDPEPAYQKPAPDAIPDRQPVYPMQEDDAFKAFQKVDEHAMAVSYQEQNSFNQLIWQLIYARNITSDLERVRAIFLWLCTKDLHQMNFDNVTPGSPEEILMGIRTGKSTYAQIFQILCRYANLHCKLLLGYAKGADYSPGMRFSGTATGQHSWNAVLVDGTWHLVDCHWAARRLIVKRASVENVRYILDTFYFLTNPSQLIYTHFPHDKDWQLLHHPITLEEFETLPLVKSAFFKYNLSLVSHRTAVILFSEPEVRVVIGYPKDANNTFLFTIGLSFDDSELSEHYHNTSLMRYARQEVIARECCVAFYIRPPRPGAYKLLVYAKKRDGSGIDGVCGEAETFDIGRAGAEKNLYGAVCEYRLMARTPSNACLPPFPPCQTGCYGVTEAFKRFNVVPIGPEASGATIRARNGIAEVRFALVGGSQRPMPRMMGRLRCSLLPEEALDNCILHRVLKSGTEAVITVFLPDAGEFGLEIYASDPERDGSSYFAKPYLNHRGGITGGWRTFLFAAQIWQYLITSEVAATERGLPNLPTGYLGPAARFYELGLQVVSHSDPFIRAEAGELRIQLAYQPQRPLKMMAQLIFASNNDSEDYSQMPSRHGNKICRECVMTSPLVIYVCYQVRIPFKFETRVLQQMRLGQVYFVIRIPRLGFFKLQIYALPESDRDDSLPGVYNYLIEASKATHRLRGQLMPFPQQFAHWRRSGCYLDAPTEGILGLDASGRLMANPPAEVAFCLAVPSAHSVAVVVDDDWTYLEARGDRWEGTVPMRAHWGRQSRLSVCASYSQHDANFSTLLEYTLAR</sequence>
<dbReference type="InterPro" id="IPR038765">
    <property type="entry name" value="Papain-like_cys_pep_sf"/>
</dbReference>
<dbReference type="Pfam" id="PF01841">
    <property type="entry name" value="Transglut_core"/>
    <property type="match status" value="2"/>
</dbReference>
<feature type="domain" description="Transglutaminase-like" evidence="1">
    <location>
        <begin position="946"/>
        <end position="1015"/>
    </location>
</feature>
<dbReference type="Gene3D" id="3.10.620.30">
    <property type="match status" value="1"/>
</dbReference>
<accession>W6UFI9</accession>
<dbReference type="InterPro" id="IPR002931">
    <property type="entry name" value="Transglutaminase-like"/>
</dbReference>
<dbReference type="EMBL" id="APAU02000041">
    <property type="protein sequence ID" value="EUB59646.1"/>
    <property type="molecule type" value="Genomic_DNA"/>
</dbReference>
<name>W6UFI9_ECHGR</name>
<dbReference type="InterPro" id="IPR056564">
    <property type="entry name" value="Ig-like_KY"/>
</dbReference>
<dbReference type="Proteomes" id="UP000019149">
    <property type="component" value="Unassembled WGS sequence"/>
</dbReference>
<keyword evidence="3" id="KW-1185">Reference proteome</keyword>
<comment type="caution">
    <text evidence="2">The sequence shown here is derived from an EMBL/GenBank/DDBJ whole genome shotgun (WGS) entry which is preliminary data.</text>
</comment>
<reference evidence="2 3" key="1">
    <citation type="journal article" date="2013" name="Nat. Genet.">
        <title>The genome of the hydatid tapeworm Echinococcus granulosus.</title>
        <authorList>
            <person name="Zheng H."/>
            <person name="Zhang W."/>
            <person name="Zhang L."/>
            <person name="Zhang Z."/>
            <person name="Li J."/>
            <person name="Lu G."/>
            <person name="Zhu Y."/>
            <person name="Wang Y."/>
            <person name="Huang Y."/>
            <person name="Liu J."/>
            <person name="Kang H."/>
            <person name="Chen J."/>
            <person name="Wang L."/>
            <person name="Chen A."/>
            <person name="Yu S."/>
            <person name="Gao Z."/>
            <person name="Jin L."/>
            <person name="Gu W."/>
            <person name="Wang Z."/>
            <person name="Zhao L."/>
            <person name="Shi B."/>
            <person name="Wen H."/>
            <person name="Lin R."/>
            <person name="Jones M.K."/>
            <person name="Brejova B."/>
            <person name="Vinar T."/>
            <person name="Zhao G."/>
            <person name="McManus D.P."/>
            <person name="Chen Z."/>
            <person name="Zhou Y."/>
            <person name="Wang S."/>
        </authorList>
    </citation>
    <scope>NUCLEOTIDE SEQUENCE [LARGE SCALE GENOMIC DNA]</scope>
</reference>
<dbReference type="KEGG" id="egl:EGR_05545"/>